<dbReference type="GO" id="GO:0016020">
    <property type="term" value="C:membrane"/>
    <property type="evidence" value="ECO:0007669"/>
    <property type="project" value="UniProtKB-SubCell"/>
</dbReference>
<keyword evidence="2 6" id="KW-0812">Transmembrane</keyword>
<feature type="region of interest" description="Disordered" evidence="5">
    <location>
        <begin position="282"/>
        <end position="303"/>
    </location>
</feature>
<feature type="compositionally biased region" description="Low complexity" evidence="5">
    <location>
        <begin position="282"/>
        <end position="291"/>
    </location>
</feature>
<dbReference type="AlphaFoldDB" id="A9I0B7"/>
<evidence type="ECO:0000256" key="6">
    <source>
        <dbReference type="SAM" id="Phobius"/>
    </source>
</evidence>
<feature type="domain" description="EamA" evidence="7">
    <location>
        <begin position="151"/>
        <end position="282"/>
    </location>
</feature>
<keyword evidence="3 6" id="KW-1133">Transmembrane helix</keyword>
<dbReference type="eggNOG" id="COG5006">
    <property type="taxonomic scope" value="Bacteria"/>
</dbReference>
<evidence type="ECO:0000256" key="3">
    <source>
        <dbReference type="ARBA" id="ARBA00022989"/>
    </source>
</evidence>
<evidence type="ECO:0000259" key="7">
    <source>
        <dbReference type="Pfam" id="PF00892"/>
    </source>
</evidence>
<feature type="transmembrane region" description="Helical" evidence="6">
    <location>
        <begin position="204"/>
        <end position="227"/>
    </location>
</feature>
<feature type="transmembrane region" description="Helical" evidence="6">
    <location>
        <begin position="239"/>
        <end position="259"/>
    </location>
</feature>
<keyword evidence="4 6" id="KW-0472">Membrane</keyword>
<feature type="transmembrane region" description="Helical" evidence="6">
    <location>
        <begin position="36"/>
        <end position="61"/>
    </location>
</feature>
<dbReference type="NCBIfam" id="NF007823">
    <property type="entry name" value="PRK10532.1"/>
    <property type="match status" value="1"/>
</dbReference>
<proteinExistence type="predicted"/>
<dbReference type="PANTHER" id="PTHR32322:SF9">
    <property type="entry name" value="AMINO-ACID METABOLITE EFFLUX PUMP-RELATED"/>
    <property type="match status" value="1"/>
</dbReference>
<dbReference type="Pfam" id="PF00892">
    <property type="entry name" value="EamA"/>
    <property type="match status" value="1"/>
</dbReference>
<feature type="transmembrane region" description="Helical" evidence="6">
    <location>
        <begin position="265"/>
        <end position="285"/>
    </location>
</feature>
<evidence type="ECO:0000256" key="4">
    <source>
        <dbReference type="ARBA" id="ARBA00023136"/>
    </source>
</evidence>
<evidence type="ECO:0000313" key="8">
    <source>
        <dbReference type="EMBL" id="CAP44035.1"/>
    </source>
</evidence>
<organism evidence="8 9">
    <name type="scientific">Bordetella petrii (strain ATCC BAA-461 / DSM 12804 / CCUG 43448 / CIP 107267 / Se-1111R)</name>
    <dbReference type="NCBI Taxonomy" id="340100"/>
    <lineage>
        <taxon>Bacteria</taxon>
        <taxon>Pseudomonadati</taxon>
        <taxon>Pseudomonadota</taxon>
        <taxon>Betaproteobacteria</taxon>
        <taxon>Burkholderiales</taxon>
        <taxon>Alcaligenaceae</taxon>
        <taxon>Bordetella</taxon>
    </lineage>
</organism>
<name>A9I0B7_BORPD</name>
<dbReference type="EMBL" id="AM902716">
    <property type="protein sequence ID" value="CAP44035.1"/>
    <property type="molecule type" value="Genomic_DNA"/>
</dbReference>
<dbReference type="STRING" id="94624.Bpet3692"/>
<feature type="transmembrane region" description="Helical" evidence="6">
    <location>
        <begin position="124"/>
        <end position="140"/>
    </location>
</feature>
<feature type="transmembrane region" description="Helical" evidence="6">
    <location>
        <begin position="180"/>
        <end position="198"/>
    </location>
</feature>
<dbReference type="InterPro" id="IPR050638">
    <property type="entry name" value="AA-Vitamin_Transporters"/>
</dbReference>
<protein>
    <submittedName>
        <fullName evidence="8">Membrane protein</fullName>
    </submittedName>
</protein>
<feature type="transmembrane region" description="Helical" evidence="6">
    <location>
        <begin position="99"/>
        <end position="117"/>
    </location>
</feature>
<keyword evidence="9" id="KW-1185">Reference proteome</keyword>
<gene>
    <name evidence="8" type="ordered locus">Bpet3692</name>
</gene>
<evidence type="ECO:0000313" key="9">
    <source>
        <dbReference type="Proteomes" id="UP000001225"/>
    </source>
</evidence>
<accession>A9I0B7</accession>
<dbReference type="PANTHER" id="PTHR32322">
    <property type="entry name" value="INNER MEMBRANE TRANSPORTER"/>
    <property type="match status" value="1"/>
</dbReference>
<dbReference type="InterPro" id="IPR000620">
    <property type="entry name" value="EamA_dom"/>
</dbReference>
<evidence type="ECO:0000256" key="1">
    <source>
        <dbReference type="ARBA" id="ARBA00004141"/>
    </source>
</evidence>
<feature type="compositionally biased region" description="Basic residues" evidence="5">
    <location>
        <begin position="292"/>
        <end position="303"/>
    </location>
</feature>
<dbReference type="Proteomes" id="UP000001225">
    <property type="component" value="Chromosome"/>
</dbReference>
<dbReference type="KEGG" id="bpt:Bpet3692"/>
<evidence type="ECO:0000256" key="5">
    <source>
        <dbReference type="SAM" id="MobiDB-lite"/>
    </source>
</evidence>
<evidence type="ECO:0000256" key="2">
    <source>
        <dbReference type="ARBA" id="ARBA00022692"/>
    </source>
</evidence>
<sequence length="303" mass="31180">MSTPASRPPATSLYPVLLLMVAMVSMQGGASLAKSLFPAVGAQGTAALRLLFSALMLLAYFRPWRVRLPASGWRVVLAYGLSLGAMNLLFYMALRTIPLGMAVALEFTGPLAVALLSSRRLTDFAWIALAAAGLLLLVPHGADMHTLDPAGMAYALAAGLCWALYIVSGRRAGTRHGTQTVALAASVAALAVLPFGLAQAGPALFSPALLPLAVGVAILSSSLPYALEITVLARMPVRVFGTLLSLEPVFAAVSGLLFLGEILTLTQWAAVAAIVAASAGITAGSGKSAPPRARKAPRPGRAS</sequence>
<feature type="transmembrane region" description="Helical" evidence="6">
    <location>
        <begin position="12"/>
        <end position="30"/>
    </location>
</feature>
<comment type="subcellular location">
    <subcellularLocation>
        <location evidence="1">Membrane</location>
        <topology evidence="1">Multi-pass membrane protein</topology>
    </subcellularLocation>
</comment>
<dbReference type="SUPFAM" id="SSF103481">
    <property type="entry name" value="Multidrug resistance efflux transporter EmrE"/>
    <property type="match status" value="2"/>
</dbReference>
<feature type="transmembrane region" description="Helical" evidence="6">
    <location>
        <begin position="152"/>
        <end position="168"/>
    </location>
</feature>
<dbReference type="InterPro" id="IPR037185">
    <property type="entry name" value="EmrE-like"/>
</dbReference>
<reference evidence="8 9" key="1">
    <citation type="journal article" date="2008" name="BMC Genomics">
        <title>The missing link: Bordetella petrii is endowed with both the metabolic versatility of environmental bacteria and virulence traits of pathogenic Bordetellae.</title>
        <authorList>
            <person name="Gross R."/>
            <person name="Guzman C.A."/>
            <person name="Sebaihia M."/>
            <person name="Martins Dos Santos V.A."/>
            <person name="Pieper D.H."/>
            <person name="Koebnik R."/>
            <person name="Lechner M."/>
            <person name="Bartels D."/>
            <person name="Buhrmester J."/>
            <person name="Choudhuri J.V."/>
            <person name="Ebensen T."/>
            <person name="Gaigalat L."/>
            <person name="Herrmann S."/>
            <person name="Khachane A.N."/>
            <person name="Larisch C."/>
            <person name="Link S."/>
            <person name="Linke B."/>
            <person name="Meyer F."/>
            <person name="Mormann S."/>
            <person name="Nakunst D."/>
            <person name="Rueckert C."/>
            <person name="Schneiker-Bekel S."/>
            <person name="Schulze K."/>
            <person name="Vorhoelter F.J."/>
            <person name="Yevsa T."/>
            <person name="Engle J.T."/>
            <person name="Goldman W.E."/>
            <person name="Puehler A."/>
            <person name="Goebel U.B."/>
            <person name="Goesmann A."/>
            <person name="Bloecker H."/>
            <person name="Kaiser O."/>
            <person name="Martinez-Arias R."/>
        </authorList>
    </citation>
    <scope>NUCLEOTIDE SEQUENCE [LARGE SCALE GENOMIC DNA]</scope>
    <source>
        <strain evidence="9">ATCC BAA-461 / DSM 12804 / CCUG 43448 / CIP 107267 / Se-1111R</strain>
    </source>
</reference>
<feature type="transmembrane region" description="Helical" evidence="6">
    <location>
        <begin position="73"/>
        <end position="93"/>
    </location>
</feature>